<dbReference type="AlphaFoldDB" id="A0A8H3DL25"/>
<keyword evidence="2" id="KW-0472">Membrane</keyword>
<dbReference type="Proteomes" id="UP000663853">
    <property type="component" value="Unassembled WGS sequence"/>
</dbReference>
<accession>A0A8H3DL25</accession>
<feature type="region of interest" description="Disordered" evidence="1">
    <location>
        <begin position="250"/>
        <end position="277"/>
    </location>
</feature>
<gene>
    <name evidence="3" type="ORF">RDB_LOCUS178299</name>
</gene>
<name>A0A8H3DL25_9AGAM</name>
<feature type="transmembrane region" description="Helical" evidence="2">
    <location>
        <begin position="161"/>
        <end position="187"/>
    </location>
</feature>
<keyword evidence="2" id="KW-0812">Transmembrane</keyword>
<evidence type="ECO:0000256" key="2">
    <source>
        <dbReference type="SAM" id="Phobius"/>
    </source>
</evidence>
<comment type="caution">
    <text evidence="3">The sequence shown here is derived from an EMBL/GenBank/DDBJ whole genome shotgun (WGS) entry which is preliminary data.</text>
</comment>
<organism evidence="3 4">
    <name type="scientific">Rhizoctonia solani</name>
    <dbReference type="NCBI Taxonomy" id="456999"/>
    <lineage>
        <taxon>Eukaryota</taxon>
        <taxon>Fungi</taxon>
        <taxon>Dikarya</taxon>
        <taxon>Basidiomycota</taxon>
        <taxon>Agaricomycotina</taxon>
        <taxon>Agaricomycetes</taxon>
        <taxon>Cantharellales</taxon>
        <taxon>Ceratobasidiaceae</taxon>
        <taxon>Rhizoctonia</taxon>
    </lineage>
</organism>
<keyword evidence="2" id="KW-1133">Transmembrane helix</keyword>
<feature type="non-terminal residue" evidence="3">
    <location>
        <position position="1"/>
    </location>
</feature>
<feature type="transmembrane region" description="Helical" evidence="2">
    <location>
        <begin position="65"/>
        <end position="89"/>
    </location>
</feature>
<sequence length="277" mass="30813">MLGSQASHASYRLIPLGLAALSSFISATWTAVAFLPSPTSHKYAAFLIRNNYWALQWAYIDLHRYALSIIALDYGTFLLIFVPTVILEWRLDIQIPLRAEYTRFGLACCAQIVAITLERISTPNESICSMQDSPWNPVYTLYAQIGRSFCSNWSAAFATSIISLLALAIYLVFPIITHALAIIRIVLSEHLREHNSPETPCEEPLLPQYSARPVENFEVQVLDESAIGPEDSIVFDPSSRTLAPVVVHKFQGSPKKPQKDGYEMLPSEDPARGANGL</sequence>
<evidence type="ECO:0000256" key="1">
    <source>
        <dbReference type="SAM" id="MobiDB-lite"/>
    </source>
</evidence>
<evidence type="ECO:0000313" key="4">
    <source>
        <dbReference type="Proteomes" id="UP000663853"/>
    </source>
</evidence>
<reference evidence="3" key="1">
    <citation type="submission" date="2021-01" db="EMBL/GenBank/DDBJ databases">
        <authorList>
            <person name="Kaushik A."/>
        </authorList>
    </citation>
    <scope>NUCLEOTIDE SEQUENCE</scope>
    <source>
        <strain evidence="3">AG6-10EEA</strain>
    </source>
</reference>
<feature type="transmembrane region" description="Helical" evidence="2">
    <location>
        <begin position="12"/>
        <end position="35"/>
    </location>
</feature>
<dbReference type="OrthoDB" id="2138282at2759"/>
<proteinExistence type="predicted"/>
<evidence type="ECO:0000313" key="3">
    <source>
        <dbReference type="EMBL" id="CAE6535749.1"/>
    </source>
</evidence>
<dbReference type="EMBL" id="CAJMXA010004144">
    <property type="protein sequence ID" value="CAE6535749.1"/>
    <property type="molecule type" value="Genomic_DNA"/>
</dbReference>
<protein>
    <submittedName>
        <fullName evidence="3">Uncharacterized protein</fullName>
    </submittedName>
</protein>